<feature type="transmembrane region" description="Helical" evidence="6">
    <location>
        <begin position="89"/>
        <end position="110"/>
    </location>
</feature>
<evidence type="ECO:0000259" key="7">
    <source>
        <dbReference type="Pfam" id="PF02683"/>
    </source>
</evidence>
<dbReference type="Pfam" id="PF02683">
    <property type="entry name" value="DsbD_TM"/>
    <property type="match status" value="1"/>
</dbReference>
<evidence type="ECO:0000256" key="3">
    <source>
        <dbReference type="ARBA" id="ARBA00022692"/>
    </source>
</evidence>
<dbReference type="PANTHER" id="PTHR31272:SF4">
    <property type="entry name" value="CYTOCHROME C-TYPE BIOGENESIS PROTEIN HI_1454-RELATED"/>
    <property type="match status" value="1"/>
</dbReference>
<organism evidence="8">
    <name type="scientific">freshwater metagenome</name>
    <dbReference type="NCBI Taxonomy" id="449393"/>
    <lineage>
        <taxon>unclassified sequences</taxon>
        <taxon>metagenomes</taxon>
        <taxon>ecological metagenomes</taxon>
    </lineage>
</organism>
<dbReference type="GO" id="GO:0017004">
    <property type="term" value="P:cytochrome complex assembly"/>
    <property type="evidence" value="ECO:0007669"/>
    <property type="project" value="InterPro"/>
</dbReference>
<feature type="domain" description="Cytochrome C biogenesis protein transmembrane" evidence="7">
    <location>
        <begin position="11"/>
        <end position="213"/>
    </location>
</feature>
<proteinExistence type="inferred from homology"/>
<protein>
    <submittedName>
        <fullName evidence="8">Unannotated protein</fullName>
    </submittedName>
</protein>
<comment type="similarity">
    <text evidence="2">Belongs to the DsbD family.</text>
</comment>
<name>A0A6J7E6S2_9ZZZZ</name>
<evidence type="ECO:0000256" key="4">
    <source>
        <dbReference type="ARBA" id="ARBA00022989"/>
    </source>
</evidence>
<feature type="transmembrane region" description="Helical" evidence="6">
    <location>
        <begin position="54"/>
        <end position="77"/>
    </location>
</feature>
<feature type="transmembrane region" description="Helical" evidence="6">
    <location>
        <begin position="201"/>
        <end position="228"/>
    </location>
</feature>
<evidence type="ECO:0000256" key="5">
    <source>
        <dbReference type="ARBA" id="ARBA00023136"/>
    </source>
</evidence>
<keyword evidence="3 6" id="KW-0812">Transmembrane</keyword>
<dbReference type="EMBL" id="CAFBLU010000015">
    <property type="protein sequence ID" value="CAB4876504.1"/>
    <property type="molecule type" value="Genomic_DNA"/>
</dbReference>
<comment type="subcellular location">
    <subcellularLocation>
        <location evidence="1">Membrane</location>
        <topology evidence="1">Multi-pass membrane protein</topology>
    </subcellularLocation>
</comment>
<keyword evidence="5 6" id="KW-0472">Membrane</keyword>
<sequence>MIATTTAVGLPIAFFAGLFSFFSPCVLPVVPGYLSVVAGVTPADLDEASTRRVVVPSLIFIGSFSSVYILLGLGATAASGWLTSNQRTLQIVSGILVIAMGLLFALSPFIPQLAREWHPGGLAERAGKGGPVIVGFAFAIAWTPCIGPTLGAILTLAAQSDSTARGGLLLAFYSLGLGVPFLLTALAFGKMSSAFAVVKRHYGVIVVSGGLFLIILGVTILTGQLFVFSQWIQGWLPDVPNWLHDTFGLPV</sequence>
<keyword evidence="4 6" id="KW-1133">Transmembrane helix</keyword>
<evidence type="ECO:0000256" key="6">
    <source>
        <dbReference type="SAM" id="Phobius"/>
    </source>
</evidence>
<feature type="transmembrane region" description="Helical" evidence="6">
    <location>
        <begin position="130"/>
        <end position="156"/>
    </location>
</feature>
<dbReference type="PANTHER" id="PTHR31272">
    <property type="entry name" value="CYTOCHROME C-TYPE BIOGENESIS PROTEIN HI_1454-RELATED"/>
    <property type="match status" value="1"/>
</dbReference>
<feature type="transmembrane region" description="Helical" evidence="6">
    <location>
        <begin position="12"/>
        <end position="34"/>
    </location>
</feature>
<dbReference type="AlphaFoldDB" id="A0A6J7E6S2"/>
<dbReference type="InterPro" id="IPR051790">
    <property type="entry name" value="Cytochrome_c-biogenesis_DsbD"/>
</dbReference>
<feature type="transmembrane region" description="Helical" evidence="6">
    <location>
        <begin position="168"/>
        <end position="189"/>
    </location>
</feature>
<dbReference type="GO" id="GO:0016020">
    <property type="term" value="C:membrane"/>
    <property type="evidence" value="ECO:0007669"/>
    <property type="project" value="UniProtKB-SubCell"/>
</dbReference>
<evidence type="ECO:0000256" key="2">
    <source>
        <dbReference type="ARBA" id="ARBA00006143"/>
    </source>
</evidence>
<reference evidence="8" key="1">
    <citation type="submission" date="2020-05" db="EMBL/GenBank/DDBJ databases">
        <authorList>
            <person name="Chiriac C."/>
            <person name="Salcher M."/>
            <person name="Ghai R."/>
            <person name="Kavagutti S V."/>
        </authorList>
    </citation>
    <scope>NUCLEOTIDE SEQUENCE</scope>
</reference>
<evidence type="ECO:0000313" key="8">
    <source>
        <dbReference type="EMBL" id="CAB4876504.1"/>
    </source>
</evidence>
<gene>
    <name evidence="8" type="ORF">UFOPK3444_01048</name>
</gene>
<evidence type="ECO:0000256" key="1">
    <source>
        <dbReference type="ARBA" id="ARBA00004141"/>
    </source>
</evidence>
<accession>A0A6J7E6S2</accession>
<dbReference type="InterPro" id="IPR003834">
    <property type="entry name" value="Cyt_c_assmbl_TM_dom"/>
</dbReference>